<dbReference type="OrthoDB" id="422663at2759"/>
<keyword evidence="2" id="KW-0690">Ribosome biogenesis</keyword>
<dbReference type="SMART" id="SM00490">
    <property type="entry name" value="HELICc"/>
    <property type="match status" value="1"/>
</dbReference>
<dbReference type="InterPro" id="IPR000629">
    <property type="entry name" value="RNA-helicase_DEAD-box_CS"/>
</dbReference>
<dbReference type="GO" id="GO:0005634">
    <property type="term" value="C:nucleus"/>
    <property type="evidence" value="ECO:0000318"/>
    <property type="project" value="GO_Central"/>
</dbReference>
<dbReference type="InParanoid" id="F4NSU8"/>
<comment type="similarity">
    <text evidence="9">Belongs to the DEAD box helicase family.</text>
</comment>
<feature type="non-terminal residue" evidence="13">
    <location>
        <position position="1"/>
    </location>
</feature>
<evidence type="ECO:0000259" key="11">
    <source>
        <dbReference type="PROSITE" id="PS51192"/>
    </source>
</evidence>
<dbReference type="Pfam" id="PF13959">
    <property type="entry name" value="CTE_SPB4"/>
    <property type="match status" value="1"/>
</dbReference>
<comment type="subcellular location">
    <subcellularLocation>
        <location evidence="1">Nucleus</location>
        <location evidence="1">Nucleolus</location>
    </subcellularLocation>
</comment>
<dbReference type="CDD" id="cd17949">
    <property type="entry name" value="DEADc_DDX31"/>
    <property type="match status" value="1"/>
</dbReference>
<comment type="domain">
    <text evidence="10">The Q motif is unique to and characteristic of the DEAD box family of RNA helicases and controls ATP binding and hydrolysis.</text>
</comment>
<dbReference type="PROSITE" id="PS00039">
    <property type="entry name" value="DEAD_ATP_HELICASE"/>
    <property type="match status" value="1"/>
</dbReference>
<dbReference type="InterPro" id="IPR001650">
    <property type="entry name" value="Helicase_C-like"/>
</dbReference>
<dbReference type="GO" id="GO:0006364">
    <property type="term" value="P:rRNA processing"/>
    <property type="evidence" value="ECO:0007669"/>
    <property type="project" value="UniProtKB-KW"/>
</dbReference>
<dbReference type="EC" id="3.6.4.13" evidence="10"/>
<keyword evidence="4 9" id="KW-0547">Nucleotide-binding</keyword>
<dbReference type="RefSeq" id="XP_006674880.1">
    <property type="nucleotide sequence ID" value="XM_006674817.1"/>
</dbReference>
<evidence type="ECO:0000256" key="7">
    <source>
        <dbReference type="ARBA" id="ARBA00022840"/>
    </source>
</evidence>
<proteinExistence type="inferred from homology"/>
<dbReference type="AlphaFoldDB" id="F4NSU8"/>
<dbReference type="OMA" id="IHEQICE"/>
<dbReference type="PROSITE" id="PS51192">
    <property type="entry name" value="HELICASE_ATP_BIND_1"/>
    <property type="match status" value="1"/>
</dbReference>
<dbReference type="SUPFAM" id="SSF52540">
    <property type="entry name" value="P-loop containing nucleoside triphosphate hydrolases"/>
    <property type="match status" value="2"/>
</dbReference>
<comment type="function">
    <text evidence="10">RNA helicase.</text>
</comment>
<dbReference type="GO" id="GO:0003723">
    <property type="term" value="F:RNA binding"/>
    <property type="evidence" value="ECO:0007669"/>
    <property type="project" value="UniProtKB-UniRule"/>
</dbReference>
<dbReference type="InterPro" id="IPR027417">
    <property type="entry name" value="P-loop_NTPase"/>
</dbReference>
<dbReference type="STRING" id="684364.F4NSU8"/>
<dbReference type="GO" id="GO:0003724">
    <property type="term" value="F:RNA helicase activity"/>
    <property type="evidence" value="ECO:0007669"/>
    <property type="project" value="UniProtKB-EC"/>
</dbReference>
<dbReference type="Pfam" id="PF00270">
    <property type="entry name" value="DEAD"/>
    <property type="match status" value="1"/>
</dbReference>
<evidence type="ECO:0000259" key="12">
    <source>
        <dbReference type="PROSITE" id="PS51194"/>
    </source>
</evidence>
<sequence length="570" mass="63309">EAAPLFVKNETFTGIGIDPLLSLHLSKKFEFEKPTLIQKASIPVLLDPTHNDAIIQAQTGSGKTLAFLLPILHSLIRSAARQSTHPTTQHMFSRTAGTFAIILAPTRELAHQISEVLDSLLKYSLQMHYRHWIVSSIVVGGEKRKSEKARLRKGVNILVCTPGRLLDHLRTTDSFDVSNLRWLILDEADNLLHLGFEETLRDILKILDTKRDVGLYNQTRVHVPGWPRGRQTVLCSATIEAGVKRLAEYALVKPNFIRVAAVADTNDAATIPKQLKQSYVLTPPKLRLVTLIALLRKITSTPNASKVVVFMATGDSVDFHFDSFIHALDSNDTGAGIDLDAEDEDDKTTYDAVKLKAGVQPTNLFPNVRLFKLHGSMPHAHRQATYTGFCAQSNEDKSILLCTDVAARGLDLPDVAHIVQYDPPGEVRDYIHRIGRTARLGRQGAATLFLMPSELLYLETLKSAGCDLVPTNNLLEFLPQCKFGGVLESYTTHANGKPKRKTFEVAATDLHMAFERHIMASPSSNKAAQKAYTSQIRAYATHTVAERHIFHIKNLHLGHWAKSFALREAP</sequence>
<name>F4NSU8_BATDJ</name>
<evidence type="ECO:0000256" key="1">
    <source>
        <dbReference type="ARBA" id="ARBA00004604"/>
    </source>
</evidence>
<gene>
    <name evidence="13" type="ORF">BATDEDRAFT_1166</name>
</gene>
<dbReference type="GO" id="GO:0005524">
    <property type="term" value="F:ATP binding"/>
    <property type="evidence" value="ECO:0007669"/>
    <property type="project" value="UniProtKB-UniRule"/>
</dbReference>
<dbReference type="GO" id="GO:0005730">
    <property type="term" value="C:nucleolus"/>
    <property type="evidence" value="ECO:0007669"/>
    <property type="project" value="UniProtKB-SubCell"/>
</dbReference>
<dbReference type="GeneID" id="18236604"/>
<keyword evidence="14" id="KW-1185">Reference proteome</keyword>
<keyword evidence="6 9" id="KW-0347">Helicase</keyword>
<dbReference type="Proteomes" id="UP000007241">
    <property type="component" value="Unassembled WGS sequence"/>
</dbReference>
<dbReference type="InterPro" id="IPR011545">
    <property type="entry name" value="DEAD/DEAH_box_helicase_dom"/>
</dbReference>
<dbReference type="InterPro" id="IPR014001">
    <property type="entry name" value="Helicase_ATP-bd"/>
</dbReference>
<reference evidence="13 14" key="1">
    <citation type="submission" date="2009-12" db="EMBL/GenBank/DDBJ databases">
        <title>The draft genome of Batrachochytrium dendrobatidis.</title>
        <authorList>
            <consortium name="US DOE Joint Genome Institute (JGI-PGF)"/>
            <person name="Kuo A."/>
            <person name="Salamov A."/>
            <person name="Schmutz J."/>
            <person name="Lucas S."/>
            <person name="Pitluck S."/>
            <person name="Rosenblum E."/>
            <person name="Stajich J."/>
            <person name="Eisen M."/>
            <person name="Grigoriev I.V."/>
        </authorList>
    </citation>
    <scope>NUCLEOTIDE SEQUENCE [LARGE SCALE GENOMIC DNA]</scope>
    <source>
        <strain evidence="14">JAM81 / FGSC 10211</strain>
    </source>
</reference>
<comment type="catalytic activity">
    <reaction evidence="10">
        <text>ATP + H2O = ADP + phosphate + H(+)</text>
        <dbReference type="Rhea" id="RHEA:13065"/>
        <dbReference type="ChEBI" id="CHEBI:15377"/>
        <dbReference type="ChEBI" id="CHEBI:15378"/>
        <dbReference type="ChEBI" id="CHEBI:30616"/>
        <dbReference type="ChEBI" id="CHEBI:43474"/>
        <dbReference type="ChEBI" id="CHEBI:456216"/>
        <dbReference type="EC" id="3.6.4.13"/>
    </reaction>
</comment>
<keyword evidence="3" id="KW-0698">rRNA processing</keyword>
<dbReference type="SMART" id="SM01178">
    <property type="entry name" value="DUF4217"/>
    <property type="match status" value="1"/>
</dbReference>
<accession>F4NSU8</accession>
<dbReference type="SMART" id="SM00487">
    <property type="entry name" value="DEXDc"/>
    <property type="match status" value="1"/>
</dbReference>
<protein>
    <recommendedName>
        <fullName evidence="10">ATP-dependent RNA helicase</fullName>
        <ecNumber evidence="10">3.6.4.13</ecNumber>
    </recommendedName>
</protein>
<evidence type="ECO:0000256" key="8">
    <source>
        <dbReference type="ARBA" id="ARBA00022884"/>
    </source>
</evidence>
<feature type="domain" description="Helicase ATP-binding" evidence="11">
    <location>
        <begin position="44"/>
        <end position="257"/>
    </location>
</feature>
<feature type="domain" description="Helicase C-terminal" evidence="12">
    <location>
        <begin position="290"/>
        <end position="485"/>
    </location>
</feature>
<dbReference type="PANTHER" id="PTHR24031">
    <property type="entry name" value="RNA HELICASE"/>
    <property type="match status" value="1"/>
</dbReference>
<feature type="non-terminal residue" evidence="13">
    <location>
        <position position="570"/>
    </location>
</feature>
<keyword evidence="5 9" id="KW-0378">Hydrolase</keyword>
<evidence type="ECO:0000256" key="6">
    <source>
        <dbReference type="ARBA" id="ARBA00022806"/>
    </source>
</evidence>
<dbReference type="CDD" id="cd18787">
    <property type="entry name" value="SF2_C_DEAD"/>
    <property type="match status" value="1"/>
</dbReference>
<dbReference type="FunCoup" id="F4NSU8">
    <property type="interactions" value="543"/>
</dbReference>
<dbReference type="InterPro" id="IPR025313">
    <property type="entry name" value="SPB4-like_CTE"/>
</dbReference>
<organism evidence="13 14">
    <name type="scientific">Batrachochytrium dendrobatidis (strain JAM81 / FGSC 10211)</name>
    <name type="common">Frog chytrid fungus</name>
    <dbReference type="NCBI Taxonomy" id="684364"/>
    <lineage>
        <taxon>Eukaryota</taxon>
        <taxon>Fungi</taxon>
        <taxon>Fungi incertae sedis</taxon>
        <taxon>Chytridiomycota</taxon>
        <taxon>Chytridiomycota incertae sedis</taxon>
        <taxon>Chytridiomycetes</taxon>
        <taxon>Rhizophydiales</taxon>
        <taxon>Rhizophydiales incertae sedis</taxon>
        <taxon>Batrachochytrium</taxon>
    </lineage>
</organism>
<evidence type="ECO:0000313" key="14">
    <source>
        <dbReference type="Proteomes" id="UP000007241"/>
    </source>
</evidence>
<keyword evidence="8 10" id="KW-0694">RNA-binding</keyword>
<dbReference type="Pfam" id="PF00271">
    <property type="entry name" value="Helicase_C"/>
    <property type="match status" value="1"/>
</dbReference>
<dbReference type="HOGENOM" id="CLU_003041_26_2_1"/>
<evidence type="ECO:0000256" key="5">
    <source>
        <dbReference type="ARBA" id="ARBA00022801"/>
    </source>
</evidence>
<keyword evidence="7 9" id="KW-0067">ATP-binding</keyword>
<dbReference type="GO" id="GO:0042254">
    <property type="term" value="P:ribosome biogenesis"/>
    <property type="evidence" value="ECO:0000318"/>
    <property type="project" value="GO_Central"/>
</dbReference>
<dbReference type="Gene3D" id="3.40.50.300">
    <property type="entry name" value="P-loop containing nucleotide triphosphate hydrolases"/>
    <property type="match status" value="2"/>
</dbReference>
<dbReference type="PROSITE" id="PS51194">
    <property type="entry name" value="HELICASE_CTER"/>
    <property type="match status" value="1"/>
</dbReference>
<evidence type="ECO:0000256" key="9">
    <source>
        <dbReference type="RuleBase" id="RU000492"/>
    </source>
</evidence>
<evidence type="ECO:0000256" key="10">
    <source>
        <dbReference type="RuleBase" id="RU365068"/>
    </source>
</evidence>
<evidence type="ECO:0000256" key="2">
    <source>
        <dbReference type="ARBA" id="ARBA00022517"/>
    </source>
</evidence>
<evidence type="ECO:0000256" key="3">
    <source>
        <dbReference type="ARBA" id="ARBA00022552"/>
    </source>
</evidence>
<evidence type="ECO:0000313" key="13">
    <source>
        <dbReference type="EMBL" id="EGF83857.1"/>
    </source>
</evidence>
<dbReference type="EMBL" id="GL882879">
    <property type="protein sequence ID" value="EGF83857.1"/>
    <property type="molecule type" value="Genomic_DNA"/>
</dbReference>
<evidence type="ECO:0000256" key="4">
    <source>
        <dbReference type="ARBA" id="ARBA00022741"/>
    </source>
</evidence>
<dbReference type="GO" id="GO:0016887">
    <property type="term" value="F:ATP hydrolysis activity"/>
    <property type="evidence" value="ECO:0007669"/>
    <property type="project" value="RHEA"/>
</dbReference>